<dbReference type="Pfam" id="PF17936">
    <property type="entry name" value="Big_6"/>
    <property type="match status" value="4"/>
</dbReference>
<feature type="compositionally biased region" description="Polar residues" evidence="1">
    <location>
        <begin position="136"/>
        <end position="147"/>
    </location>
</feature>
<dbReference type="InterPro" id="IPR055014">
    <property type="entry name" value="BapA_Bap-like_C"/>
</dbReference>
<feature type="domain" description="Bacterial Ig" evidence="2">
    <location>
        <begin position="116"/>
        <end position="194"/>
    </location>
</feature>
<feature type="region of interest" description="Disordered" evidence="1">
    <location>
        <begin position="1"/>
        <end position="32"/>
    </location>
</feature>
<comment type="caution">
    <text evidence="3">The sequence shown here is derived from an EMBL/GenBank/DDBJ whole genome shotgun (WGS) entry which is preliminary data.</text>
</comment>
<dbReference type="NCBIfam" id="NF045619">
    <property type="entry name" value="adhes_GNV_Cterm"/>
    <property type="match status" value="1"/>
</dbReference>
<feature type="region of interest" description="Disordered" evidence="1">
    <location>
        <begin position="48"/>
        <end position="72"/>
    </location>
</feature>
<dbReference type="NCBIfam" id="NF033510">
    <property type="entry name" value="Ca_tandemer"/>
    <property type="match status" value="3"/>
</dbReference>
<feature type="domain" description="Bacterial Ig" evidence="2">
    <location>
        <begin position="31"/>
        <end position="109"/>
    </location>
</feature>
<keyword evidence="4" id="KW-1185">Reference proteome</keyword>
<feature type="compositionally biased region" description="Polar residues" evidence="1">
    <location>
        <begin position="52"/>
        <end position="62"/>
    </location>
</feature>
<dbReference type="InterPro" id="IPR013783">
    <property type="entry name" value="Ig-like_fold"/>
</dbReference>
<organism evidence="3 4">
    <name type="scientific">Ignatzschineria indica</name>
    <dbReference type="NCBI Taxonomy" id="472583"/>
    <lineage>
        <taxon>Bacteria</taxon>
        <taxon>Pseudomonadati</taxon>
        <taxon>Pseudomonadota</taxon>
        <taxon>Gammaproteobacteria</taxon>
        <taxon>Cardiobacteriales</taxon>
        <taxon>Ignatzschineriaceae</taxon>
        <taxon>Ignatzschineria</taxon>
    </lineage>
</organism>
<evidence type="ECO:0000256" key="1">
    <source>
        <dbReference type="SAM" id="MobiDB-lite"/>
    </source>
</evidence>
<dbReference type="NCBIfam" id="TIGR03661">
    <property type="entry name" value="T1SS_VCA0849"/>
    <property type="match status" value="1"/>
</dbReference>
<feature type="region of interest" description="Disordered" evidence="1">
    <location>
        <begin position="94"/>
        <end position="121"/>
    </location>
</feature>
<feature type="region of interest" description="Disordered" evidence="1">
    <location>
        <begin position="266"/>
        <end position="295"/>
    </location>
</feature>
<sequence length="1360" mass="144298">TDGETVDVTATDEAGNTSEKTPITGEKDTVAPEAPTAEIDEEGLVVTGKAESGSTVEVTDSNGEVIGSGTANEQGEYEITLDRPVTDGETVDVTATDEAGNTSEKTPITGEKDTVAPEAPTAEIDEEGLVVKGKTESGSTVEVTDSNGEVIGSGTANEQGEYEITLDRPVTDGETVDVAATDEAGNTSEKTPITGEKDTVAPEAPTAEIDEDGTKVTGTGEQGADVIVKDSGGNVVGVGTVNEDGTFEVELDKPFTNGEELEVSLKDEAGNESGSTKVNAPDTTAPDAPDAEINDGNSVLTVKTESNAIVKAYDSEGKPLLDSAGKPIEFEADENGDASYTFDPALDRGKIINVTATDTAGNESAPTEIIVGVVEPIGALDNHVDVILNATPTETINPNPGENSAGGFALVNVGLGPVLGLDVLGDVMKNAIHVEVGENQIREVTVEGAAGGVQVVGTMDLYAYKLNDSTGEWEQQFVKENWIVSWLLGGKSKPTDFSLTEGQWMFVMNAGEGIQALTGFGLEFKKDVVLDYGNPKEISGSATGNMMTDSDARYGADVLPEGAKVVGVTGHDGVEIDISPNASTVIYGEHGVLTVKADGSYTYVVNDDFRGYGEKDQFTYTVKSPDGATSTADLIFDIDLKSSEERIVPDSVVLVDEIEPTVVVDTDKSEIKNAVNFSLLNLGLLGPILSADAITGKGGMEFSVGEDQVRELTIHGSGGGVSIGQVFDLYVYKLDPVTGNYQQVHVEDNWFTIILFGGKSDALTLKFGEGDYVIMMEAVGALGLGQGQGIYVDHDKIYDYSSPSKFGGSTSGDITEDAGTIVLSVGDQRVEPDKPATVQGEFGVLTLNSDGTYTYSLDFPMPKPEGWTAPYGEMDQFQVVTQDKDGQTIVETIDIKIGTHTAEDDFNSIMIDGSNSIESEVVASGKASNKVTPEVKEFEVKDNQILEEFIFKATGDSEGTGSRSKPMQLLFSLKNLTTGEVWSYESELVKDAELSLTLKDLPSGKYELTVTPTNGGGVYTLDVTANKVNLDTYKNEDPTTITGTLLENDLGWKMIDDIVFGNKQVSYTDDNKGAKSITVEGEHGTLVVNKDGTYTYTPSGESFGVERFTYETVSIVGEVESATLEINVGKQITASIYDDIVTSSAGDDTFVMKDGADTLLFSNLQTVSEVITNDKGESEIKVSENDIPGNGGNGLDTWADFNAADGDMIDITALLDGDQTAENIGNYLKYEDGTLFVDRKGGSEFEALLKVDAADLESLLPNINWEVQGDATQSAVIDLSNVESLVIDDADSVEPLTLTLDELISEEDKGEIPFFLDSEETTEAFTTVNTEQTVMDTTVYDVQPVVDPLDDLLDQKSTLV</sequence>
<evidence type="ECO:0000313" key="4">
    <source>
        <dbReference type="Proteomes" id="UP000244948"/>
    </source>
</evidence>
<dbReference type="Gene3D" id="2.60.40.10">
    <property type="entry name" value="Immunoglobulins"/>
    <property type="match status" value="4"/>
</dbReference>
<name>A0A2U2AHQ9_9GAMM</name>
<dbReference type="Proteomes" id="UP000244948">
    <property type="component" value="Unassembled WGS sequence"/>
</dbReference>
<dbReference type="InterPro" id="IPR010221">
    <property type="entry name" value="VCBS_dom"/>
</dbReference>
<feature type="region of interest" description="Disordered" evidence="1">
    <location>
        <begin position="181"/>
        <end position="220"/>
    </location>
</feature>
<dbReference type="EMBL" id="QEWR01000009">
    <property type="protein sequence ID" value="PWD82195.1"/>
    <property type="molecule type" value="Genomic_DNA"/>
</dbReference>
<evidence type="ECO:0000259" key="2">
    <source>
        <dbReference type="Pfam" id="PF17936"/>
    </source>
</evidence>
<dbReference type="InterPro" id="IPR019960">
    <property type="entry name" value="T1SS_VCA0849"/>
</dbReference>
<dbReference type="Pfam" id="PF17963">
    <property type="entry name" value="Big_9"/>
    <property type="match status" value="1"/>
</dbReference>
<feature type="domain" description="Bacterial Ig" evidence="2">
    <location>
        <begin position="285"/>
        <end position="371"/>
    </location>
</feature>
<proteinExistence type="predicted"/>
<dbReference type="RefSeq" id="WP_123059930.1">
    <property type="nucleotide sequence ID" value="NZ_QEWR01000009.1"/>
</dbReference>
<reference evidence="3 4" key="1">
    <citation type="journal article" date="2018" name="Genome Announc.">
        <title>Ignatzschineria cameli sp. nov., isolated from necrotic foot tissue of dromedaries (Camelus dromedarius) and associated maggots (Wohlfahrtia species) in Dubai.</title>
        <authorList>
            <person name="Tsang C.C."/>
            <person name="Tang J.Y."/>
            <person name="Fong J.Y."/>
            <person name="Kinne J."/>
            <person name="Lee H.H."/>
            <person name="Joseph M."/>
            <person name="Jose S."/>
            <person name="Schuster R.K."/>
            <person name="Tang Y."/>
            <person name="Sivakumar S."/>
            <person name="Chen J.H."/>
            <person name="Teng J.L."/>
            <person name="Lau S.K."/>
            <person name="Wernery U."/>
            <person name="Woo P.C."/>
        </authorList>
    </citation>
    <scope>NUCLEOTIDE SEQUENCE [LARGE SCALE GENOMIC DNA]</scope>
    <source>
        <strain evidence="3 4">KCTC 22643</strain>
    </source>
</reference>
<dbReference type="InterPro" id="IPR041498">
    <property type="entry name" value="Big_6"/>
</dbReference>
<accession>A0A2U2AHQ9</accession>
<feature type="domain" description="Bacterial Ig" evidence="2">
    <location>
        <begin position="201"/>
        <end position="282"/>
    </location>
</feature>
<feature type="region of interest" description="Disordered" evidence="1">
    <location>
        <begin position="133"/>
        <end position="157"/>
    </location>
</feature>
<evidence type="ECO:0000313" key="3">
    <source>
        <dbReference type="EMBL" id="PWD82195.1"/>
    </source>
</evidence>
<gene>
    <name evidence="3" type="ORF">DC082_10275</name>
</gene>
<dbReference type="NCBIfam" id="TIGR01965">
    <property type="entry name" value="VCBS_repeat"/>
    <property type="match status" value="2"/>
</dbReference>
<feature type="non-terminal residue" evidence="3">
    <location>
        <position position="1"/>
    </location>
</feature>
<protein>
    <recommendedName>
        <fullName evidence="2">Bacterial Ig domain-containing protein</fullName>
    </recommendedName>
</protein>